<feature type="domain" description="Thiaminase-2/PQQC" evidence="3">
    <location>
        <begin position="10"/>
        <end position="214"/>
    </location>
</feature>
<dbReference type="PANTHER" id="PTHR43198">
    <property type="entry name" value="BIFUNCTIONAL TH2 PROTEIN"/>
    <property type="match status" value="1"/>
</dbReference>
<evidence type="ECO:0000313" key="4">
    <source>
        <dbReference type="Proteomes" id="UP000813463"/>
    </source>
</evidence>
<dbReference type="CDD" id="cd19357">
    <property type="entry name" value="TenA_E_At3g16990-like"/>
    <property type="match status" value="1"/>
</dbReference>
<gene>
    <name evidence="5" type="primary">LOC110793080</name>
</gene>
<dbReference type="PIRSF" id="PIRSF003170">
    <property type="entry name" value="Pet18p"/>
    <property type="match status" value="1"/>
</dbReference>
<organism evidence="4 5">
    <name type="scientific">Spinacia oleracea</name>
    <name type="common">Spinach</name>
    <dbReference type="NCBI Taxonomy" id="3562"/>
    <lineage>
        <taxon>Eukaryota</taxon>
        <taxon>Viridiplantae</taxon>
        <taxon>Streptophyta</taxon>
        <taxon>Embryophyta</taxon>
        <taxon>Tracheophyta</taxon>
        <taxon>Spermatophyta</taxon>
        <taxon>Magnoliopsida</taxon>
        <taxon>eudicotyledons</taxon>
        <taxon>Gunneridae</taxon>
        <taxon>Pentapetalae</taxon>
        <taxon>Caryophyllales</taxon>
        <taxon>Chenopodiaceae</taxon>
        <taxon>Chenopodioideae</taxon>
        <taxon>Anserineae</taxon>
        <taxon>Spinacia</taxon>
    </lineage>
</organism>
<dbReference type="Pfam" id="PF03070">
    <property type="entry name" value="TENA_THI-4"/>
    <property type="match status" value="1"/>
</dbReference>
<dbReference type="KEGG" id="soe:110793080"/>
<feature type="binding site" evidence="2">
    <location>
        <position position="44"/>
    </location>
    <ligand>
        <name>substrate</name>
    </ligand>
</feature>
<proteinExistence type="predicted"/>
<dbReference type="InterPro" id="IPR004305">
    <property type="entry name" value="Thiaminase-2/PQQC"/>
</dbReference>
<evidence type="ECO:0000256" key="1">
    <source>
        <dbReference type="PIRSR" id="PIRSR003170-1"/>
    </source>
</evidence>
<dbReference type="GO" id="GO:0050334">
    <property type="term" value="F:thiaminase activity"/>
    <property type="evidence" value="ECO:0007669"/>
    <property type="project" value="UniProtKB-EC"/>
</dbReference>
<dbReference type="GeneID" id="110793080"/>
<dbReference type="Gene3D" id="1.20.910.10">
    <property type="entry name" value="Heme oxygenase-like"/>
    <property type="match status" value="1"/>
</dbReference>
<dbReference type="SUPFAM" id="SSF48613">
    <property type="entry name" value="Heme oxygenase-like"/>
    <property type="match status" value="1"/>
</dbReference>
<feature type="binding site" evidence="2">
    <location>
        <position position="137"/>
    </location>
    <ligand>
        <name>substrate</name>
    </ligand>
</feature>
<dbReference type="Proteomes" id="UP000813463">
    <property type="component" value="Chromosome 3"/>
</dbReference>
<dbReference type="PANTHER" id="PTHR43198:SF5">
    <property type="entry name" value="BIFUNCTIONAL TENA-E PROTEIN"/>
    <property type="match status" value="1"/>
</dbReference>
<dbReference type="InterPro" id="IPR050967">
    <property type="entry name" value="Thiamine_Salvage_TenA"/>
</dbReference>
<dbReference type="GO" id="GO:0009228">
    <property type="term" value="P:thiamine biosynthetic process"/>
    <property type="evidence" value="ECO:0007669"/>
    <property type="project" value="UniProtKB-KW"/>
</dbReference>
<dbReference type="GO" id="GO:0005829">
    <property type="term" value="C:cytosol"/>
    <property type="evidence" value="ECO:0000318"/>
    <property type="project" value="GO_Central"/>
</dbReference>
<evidence type="ECO:0000256" key="2">
    <source>
        <dbReference type="PIRSR" id="PIRSR003170-2"/>
    </source>
</evidence>
<protein>
    <submittedName>
        <fullName evidence="5">Bifunctional TENA-E protein</fullName>
    </submittedName>
</protein>
<dbReference type="InterPro" id="IPR026285">
    <property type="entry name" value="TenA_E"/>
</dbReference>
<reference evidence="4" key="1">
    <citation type="journal article" date="2021" name="Nat. Commun.">
        <title>Genomic analyses provide insights into spinach domestication and the genetic basis of agronomic traits.</title>
        <authorList>
            <person name="Cai X."/>
            <person name="Sun X."/>
            <person name="Xu C."/>
            <person name="Sun H."/>
            <person name="Wang X."/>
            <person name="Ge C."/>
            <person name="Zhang Z."/>
            <person name="Wang Q."/>
            <person name="Fei Z."/>
            <person name="Jiao C."/>
            <person name="Wang Q."/>
        </authorList>
    </citation>
    <scope>NUCLEOTIDE SEQUENCE [LARGE SCALE GENOMIC DNA]</scope>
    <source>
        <strain evidence="4">cv. Varoflay</strain>
    </source>
</reference>
<evidence type="ECO:0000259" key="3">
    <source>
        <dbReference type="Pfam" id="PF03070"/>
    </source>
</evidence>
<reference evidence="5" key="2">
    <citation type="submission" date="2025-08" db="UniProtKB">
        <authorList>
            <consortium name="RefSeq"/>
        </authorList>
    </citation>
    <scope>IDENTIFICATION</scope>
    <source>
        <tissue evidence="5">Leaf</tissue>
    </source>
</reference>
<dbReference type="AlphaFoldDB" id="A0A9R0IR11"/>
<dbReference type="InterPro" id="IPR016084">
    <property type="entry name" value="Haem_Oase-like_multi-hlx"/>
</dbReference>
<sequence>MTTIETWINNHESVYKAATRHSFIISIRHGSVDLSSFKRWLGQDYLFVRKFVPFVGSVLVKACKESDDESDMEVILSGLASLNDEISWFKKEAAKWDVQLSAIAPLQTNQNYCRFLESLMQPDVSYAVAITAFWAIEAVYQMSFAHCLEDDAKTPSELREACERWGNEGFGKYCDSLKKIANRCLSKGSNDVQVKAEAMLLQVLELEVEFWSMSDGQIN</sequence>
<feature type="binding site" evidence="2">
    <location>
        <position position="85"/>
    </location>
    <ligand>
        <name>substrate</name>
    </ligand>
</feature>
<feature type="active site" description="Proton donor" evidence="1">
    <location>
        <position position="207"/>
    </location>
</feature>
<evidence type="ECO:0000313" key="5">
    <source>
        <dbReference type="RefSeq" id="XP_021853607.2"/>
    </source>
</evidence>
<name>A0A9R0IR11_SPIOL</name>
<dbReference type="RefSeq" id="XP_021853607.2">
    <property type="nucleotide sequence ID" value="XM_021997915.2"/>
</dbReference>
<keyword evidence="4" id="KW-1185">Reference proteome</keyword>
<accession>A0A9R0IR11</accession>